<proteinExistence type="predicted"/>
<dbReference type="AlphaFoldDB" id="A0A4Y2BIU5"/>
<dbReference type="Proteomes" id="UP000499080">
    <property type="component" value="Unassembled WGS sequence"/>
</dbReference>
<reference evidence="1 2" key="1">
    <citation type="journal article" date="2019" name="Sci. Rep.">
        <title>Orb-weaving spider Araneus ventricosus genome elucidates the spidroin gene catalogue.</title>
        <authorList>
            <person name="Kono N."/>
            <person name="Nakamura H."/>
            <person name="Ohtoshi R."/>
            <person name="Moran D.A.P."/>
            <person name="Shinohara A."/>
            <person name="Yoshida Y."/>
            <person name="Fujiwara M."/>
            <person name="Mori M."/>
            <person name="Tomita M."/>
            <person name="Arakawa K."/>
        </authorList>
    </citation>
    <scope>NUCLEOTIDE SEQUENCE [LARGE SCALE GENOMIC DNA]</scope>
</reference>
<sequence>MVMEHIVDRGSPFPSPRFYQYSKFQNMGKRESVSNATITSSFSEGHCAVRVYGSIYRWPFFFEEFGSLGPVTCTVIGTRYESLLLNQLIPEL</sequence>
<dbReference type="EMBL" id="BGPR01000076">
    <property type="protein sequence ID" value="GBL91084.1"/>
    <property type="molecule type" value="Genomic_DNA"/>
</dbReference>
<accession>A0A4Y2BIU5</accession>
<gene>
    <name evidence="1" type="ORF">AVEN_184456_1</name>
</gene>
<protein>
    <submittedName>
        <fullName evidence="1">Uncharacterized protein</fullName>
    </submittedName>
</protein>
<evidence type="ECO:0000313" key="2">
    <source>
        <dbReference type="Proteomes" id="UP000499080"/>
    </source>
</evidence>
<keyword evidence="2" id="KW-1185">Reference proteome</keyword>
<organism evidence="1 2">
    <name type="scientific">Araneus ventricosus</name>
    <name type="common">Orbweaver spider</name>
    <name type="synonym">Epeira ventricosa</name>
    <dbReference type="NCBI Taxonomy" id="182803"/>
    <lineage>
        <taxon>Eukaryota</taxon>
        <taxon>Metazoa</taxon>
        <taxon>Ecdysozoa</taxon>
        <taxon>Arthropoda</taxon>
        <taxon>Chelicerata</taxon>
        <taxon>Arachnida</taxon>
        <taxon>Araneae</taxon>
        <taxon>Araneomorphae</taxon>
        <taxon>Entelegynae</taxon>
        <taxon>Araneoidea</taxon>
        <taxon>Araneidae</taxon>
        <taxon>Araneus</taxon>
    </lineage>
</organism>
<name>A0A4Y2BIU5_ARAVE</name>
<evidence type="ECO:0000313" key="1">
    <source>
        <dbReference type="EMBL" id="GBL91084.1"/>
    </source>
</evidence>
<comment type="caution">
    <text evidence="1">The sequence shown here is derived from an EMBL/GenBank/DDBJ whole genome shotgun (WGS) entry which is preliminary data.</text>
</comment>